<feature type="transmembrane region" description="Helical" evidence="6">
    <location>
        <begin position="480"/>
        <end position="505"/>
    </location>
</feature>
<feature type="transmembrane region" description="Helical" evidence="6">
    <location>
        <begin position="374"/>
        <end position="393"/>
    </location>
</feature>
<dbReference type="GO" id="GO:1990961">
    <property type="term" value="P:xenobiotic detoxification by transmembrane export across the plasma membrane"/>
    <property type="evidence" value="ECO:0007669"/>
    <property type="project" value="TreeGrafter"/>
</dbReference>
<evidence type="ECO:0000256" key="6">
    <source>
        <dbReference type="SAM" id="Phobius"/>
    </source>
</evidence>
<keyword evidence="9" id="KW-1185">Reference proteome</keyword>
<evidence type="ECO:0000256" key="2">
    <source>
        <dbReference type="ARBA" id="ARBA00022692"/>
    </source>
</evidence>
<evidence type="ECO:0000256" key="5">
    <source>
        <dbReference type="SAM" id="MobiDB-lite"/>
    </source>
</evidence>
<dbReference type="GO" id="GO:0005886">
    <property type="term" value="C:plasma membrane"/>
    <property type="evidence" value="ECO:0007669"/>
    <property type="project" value="TreeGrafter"/>
</dbReference>
<comment type="caution">
    <text evidence="8">The sequence shown here is derived from an EMBL/GenBank/DDBJ whole genome shotgun (WGS) entry which is preliminary data.</text>
</comment>
<evidence type="ECO:0000256" key="1">
    <source>
        <dbReference type="ARBA" id="ARBA00004141"/>
    </source>
</evidence>
<dbReference type="PANTHER" id="PTHR23502:SF23">
    <property type="entry name" value="FLUCONAZOLE RESISTANCE PROTEIN 1"/>
    <property type="match status" value="1"/>
</dbReference>
<keyword evidence="4 6" id="KW-0472">Membrane</keyword>
<dbReference type="SUPFAM" id="SSF103473">
    <property type="entry name" value="MFS general substrate transporter"/>
    <property type="match status" value="1"/>
</dbReference>
<feature type="transmembrane region" description="Helical" evidence="6">
    <location>
        <begin position="413"/>
        <end position="435"/>
    </location>
</feature>
<keyword evidence="3 6" id="KW-1133">Transmembrane helix</keyword>
<dbReference type="GeneID" id="80885281"/>
<reference evidence="8" key="1">
    <citation type="submission" date="2023-03" db="EMBL/GenBank/DDBJ databases">
        <title>Near-Complete genome sequence of Lipomyces tetrasporous NRRL Y-64009, an oleaginous yeast capable of growing on lignocellulosic hydrolysates.</title>
        <authorList>
            <consortium name="Lawrence Berkeley National Laboratory"/>
            <person name="Jagtap S.S."/>
            <person name="Liu J.-J."/>
            <person name="Walukiewicz H.E."/>
            <person name="Pangilinan J."/>
            <person name="Lipzen A."/>
            <person name="Ahrendt S."/>
            <person name="Koriabine M."/>
            <person name="Cobaugh K."/>
            <person name="Salamov A."/>
            <person name="Yoshinaga Y."/>
            <person name="Ng V."/>
            <person name="Daum C."/>
            <person name="Grigoriev I.V."/>
            <person name="Slininger P.J."/>
            <person name="Dien B.S."/>
            <person name="Jin Y.-S."/>
            <person name="Rao C.V."/>
        </authorList>
    </citation>
    <scope>NUCLEOTIDE SEQUENCE</scope>
    <source>
        <strain evidence="8">NRRL Y-64009</strain>
    </source>
</reference>
<proteinExistence type="predicted"/>
<dbReference type="AlphaFoldDB" id="A0AAD7QL45"/>
<dbReference type="InterPro" id="IPR011701">
    <property type="entry name" value="MFS"/>
</dbReference>
<name>A0AAD7QL45_9ASCO</name>
<feature type="transmembrane region" description="Helical" evidence="6">
    <location>
        <begin position="547"/>
        <end position="568"/>
    </location>
</feature>
<evidence type="ECO:0000259" key="7">
    <source>
        <dbReference type="PROSITE" id="PS50850"/>
    </source>
</evidence>
<feature type="transmembrane region" description="Helical" evidence="6">
    <location>
        <begin position="207"/>
        <end position="226"/>
    </location>
</feature>
<feature type="region of interest" description="Disordered" evidence="5">
    <location>
        <begin position="46"/>
        <end position="71"/>
    </location>
</feature>
<dbReference type="Proteomes" id="UP001217417">
    <property type="component" value="Unassembled WGS sequence"/>
</dbReference>
<evidence type="ECO:0000256" key="3">
    <source>
        <dbReference type="ARBA" id="ARBA00022989"/>
    </source>
</evidence>
<feature type="transmembrane region" description="Helical" evidence="6">
    <location>
        <begin position="456"/>
        <end position="474"/>
    </location>
</feature>
<gene>
    <name evidence="8" type="ORF">POJ06DRAFT_283611</name>
</gene>
<feature type="transmembrane region" description="Helical" evidence="6">
    <location>
        <begin position="264"/>
        <end position="289"/>
    </location>
</feature>
<accession>A0AAD7QL45</accession>
<feature type="transmembrane region" description="Helical" evidence="6">
    <location>
        <begin position="232"/>
        <end position="252"/>
    </location>
</feature>
<dbReference type="RefSeq" id="XP_056040395.1">
    <property type="nucleotide sequence ID" value="XM_056190115.1"/>
</dbReference>
<dbReference type="InterPro" id="IPR020846">
    <property type="entry name" value="MFS_dom"/>
</dbReference>
<protein>
    <submittedName>
        <fullName evidence="8">Major facilitator superfamily domain-containing protein</fullName>
    </submittedName>
</protein>
<dbReference type="GO" id="GO:0015244">
    <property type="term" value="F:fluconazole transmembrane transporter activity"/>
    <property type="evidence" value="ECO:0007669"/>
    <property type="project" value="TreeGrafter"/>
</dbReference>
<dbReference type="PANTHER" id="PTHR23502">
    <property type="entry name" value="MAJOR FACILITATOR SUPERFAMILY"/>
    <property type="match status" value="1"/>
</dbReference>
<feature type="transmembrane region" description="Helical" evidence="6">
    <location>
        <begin position="170"/>
        <end position="195"/>
    </location>
</feature>
<feature type="transmembrane region" description="Helical" evidence="6">
    <location>
        <begin position="301"/>
        <end position="326"/>
    </location>
</feature>
<dbReference type="Gene3D" id="1.20.1250.20">
    <property type="entry name" value="MFS general substrate transporter like domains"/>
    <property type="match status" value="1"/>
</dbReference>
<keyword evidence="2 6" id="KW-0812">Transmembrane</keyword>
<organism evidence="8 9">
    <name type="scientific">Lipomyces tetrasporus</name>
    <dbReference type="NCBI Taxonomy" id="54092"/>
    <lineage>
        <taxon>Eukaryota</taxon>
        <taxon>Fungi</taxon>
        <taxon>Dikarya</taxon>
        <taxon>Ascomycota</taxon>
        <taxon>Saccharomycotina</taxon>
        <taxon>Lipomycetes</taxon>
        <taxon>Lipomycetales</taxon>
        <taxon>Lipomycetaceae</taxon>
        <taxon>Lipomyces</taxon>
    </lineage>
</organism>
<dbReference type="CDD" id="cd17323">
    <property type="entry name" value="MFS_Tpo1_MDR_like"/>
    <property type="match status" value="1"/>
</dbReference>
<dbReference type="EMBL" id="JARPMG010000012">
    <property type="protein sequence ID" value="KAJ8096945.1"/>
    <property type="molecule type" value="Genomic_DNA"/>
</dbReference>
<dbReference type="Pfam" id="PF07690">
    <property type="entry name" value="MFS_1"/>
    <property type="match status" value="1"/>
</dbReference>
<feature type="transmembrane region" description="Helical" evidence="6">
    <location>
        <begin position="512"/>
        <end position="535"/>
    </location>
</feature>
<sequence>MADLIREAPLGQIIRYISGDKLLLYQDEEPDFQFPKGYAYPETVKDVGTASSTPQVEEKSEDYDDQLRPRLTRTSTATRPAAFFTAEHVLEAQLVMSLERTKSAVILPVKTGDGTVLVDWYTTDDPDNPQNWSPWKKHFVALLICLYTFVVYCGSAIYTPSVPYIVERFGVSTIAASLGLSLYVLAYGIGPLIFAPMSEIPALGRNVPYMITFAFFVILSVPTAIVDNFGGLLVLRFLQGFFGSPCLANGGASMQDMYSLLKLPYALTFWVSAAYCGPALGPLISGFAVPAENWRWSLWEIVWMSGPVFLLFFICLPETSASNILLRRAQRLRRLTGNQNLKSQSEIDQASITVSKIVVEALLKPWEISIKDPAVAFTHIYTSIIYGIYYSYFEVFPVVYIDIYKMNLGEMGLIFLVVLVACIVAATIYASYLWFYLEPDIMKRGLRAQKHRLVPALAAVFGPTIGLFLFGWTSRESVHWIAPTIGILIYAGSAFIILQCIFVYLPLTYPMYAASLFAANDFCRSAFATGSILFARPMYLNLGIGKGISLLGGLSVLGIIGMYILYFFGANLRARSKFAMS</sequence>
<comment type="subcellular location">
    <subcellularLocation>
        <location evidence="1">Membrane</location>
        <topology evidence="1">Multi-pass membrane protein</topology>
    </subcellularLocation>
</comment>
<dbReference type="PROSITE" id="PS50850">
    <property type="entry name" value="MFS"/>
    <property type="match status" value="1"/>
</dbReference>
<evidence type="ECO:0000256" key="4">
    <source>
        <dbReference type="ARBA" id="ARBA00023136"/>
    </source>
</evidence>
<feature type="transmembrane region" description="Helical" evidence="6">
    <location>
        <begin position="139"/>
        <end position="158"/>
    </location>
</feature>
<evidence type="ECO:0000313" key="9">
    <source>
        <dbReference type="Proteomes" id="UP001217417"/>
    </source>
</evidence>
<evidence type="ECO:0000313" key="8">
    <source>
        <dbReference type="EMBL" id="KAJ8096945.1"/>
    </source>
</evidence>
<dbReference type="InterPro" id="IPR036259">
    <property type="entry name" value="MFS_trans_sf"/>
</dbReference>
<feature type="domain" description="Major facilitator superfamily (MFS) profile" evidence="7">
    <location>
        <begin position="140"/>
        <end position="573"/>
    </location>
</feature>